<evidence type="ECO:0000259" key="1">
    <source>
        <dbReference type="PROSITE" id="PS51462"/>
    </source>
</evidence>
<protein>
    <recommendedName>
        <fullName evidence="1">Nudix hydrolase domain-containing protein</fullName>
    </recommendedName>
</protein>
<dbReference type="SUPFAM" id="SSF55811">
    <property type="entry name" value="Nudix"/>
    <property type="match status" value="1"/>
</dbReference>
<dbReference type="PROSITE" id="PS51462">
    <property type="entry name" value="NUDIX"/>
    <property type="match status" value="1"/>
</dbReference>
<dbReference type="PANTHER" id="PTHR43736:SF1">
    <property type="entry name" value="DIHYDRONEOPTERIN TRIPHOSPHATE DIPHOSPHATASE"/>
    <property type="match status" value="1"/>
</dbReference>
<dbReference type="InterPro" id="IPR000086">
    <property type="entry name" value="NUDIX_hydrolase_dom"/>
</dbReference>
<feature type="domain" description="Nudix hydrolase" evidence="1">
    <location>
        <begin position="6"/>
        <end position="142"/>
    </location>
</feature>
<evidence type="ECO:0000313" key="3">
    <source>
        <dbReference type="Proteomes" id="UP000178109"/>
    </source>
</evidence>
<comment type="caution">
    <text evidence="2">The sequence shown here is derived from an EMBL/GenBank/DDBJ whole genome shotgun (WGS) entry which is preliminary data.</text>
</comment>
<dbReference type="STRING" id="1798553.A3H70_01345"/>
<accession>A0A1G2BS27</accession>
<dbReference type="EMBL" id="MHKO01000040">
    <property type="protein sequence ID" value="OGY91666.1"/>
    <property type="molecule type" value="Genomic_DNA"/>
</dbReference>
<reference evidence="2 3" key="1">
    <citation type="journal article" date="2016" name="Nat. Commun.">
        <title>Thousands of microbial genomes shed light on interconnected biogeochemical processes in an aquifer system.</title>
        <authorList>
            <person name="Anantharaman K."/>
            <person name="Brown C.T."/>
            <person name="Hug L.A."/>
            <person name="Sharon I."/>
            <person name="Castelle C.J."/>
            <person name="Probst A.J."/>
            <person name="Thomas B.C."/>
            <person name="Singh A."/>
            <person name="Wilkins M.J."/>
            <person name="Karaoz U."/>
            <person name="Brodie E.L."/>
            <person name="Williams K.H."/>
            <person name="Hubbard S.S."/>
            <person name="Banfield J.F."/>
        </authorList>
    </citation>
    <scope>NUCLEOTIDE SEQUENCE [LARGE SCALE GENOMIC DNA]</scope>
</reference>
<gene>
    <name evidence="2" type="ORF">A3H70_01345</name>
</gene>
<dbReference type="InterPro" id="IPR015797">
    <property type="entry name" value="NUDIX_hydrolase-like_dom_sf"/>
</dbReference>
<dbReference type="Gene3D" id="3.90.79.10">
    <property type="entry name" value="Nucleoside Triphosphate Pyrophosphohydrolase"/>
    <property type="match status" value="1"/>
</dbReference>
<dbReference type="Proteomes" id="UP000178109">
    <property type="component" value="Unassembled WGS sequence"/>
</dbReference>
<sequence>MQKGVDYIGVTTVYFCHDGAGNFVMARRSQNARDEQGRWDIGGGGLEYGMKVEDSLRKEIKEEYCADVLDFEFLGYRDVHREHNGVKTHWIALDFKVLVARDQVVIGEPHKFDVIGWFTLETIPEDSHSQFPEFLRLHRHKL</sequence>
<dbReference type="AlphaFoldDB" id="A0A1G2BS27"/>
<organism evidence="2 3">
    <name type="scientific">Candidatus Komeilibacteria bacterium RIFCSPLOWO2_02_FULL_48_11</name>
    <dbReference type="NCBI Taxonomy" id="1798553"/>
    <lineage>
        <taxon>Bacteria</taxon>
        <taxon>Candidatus Komeiliibacteriota</taxon>
    </lineage>
</organism>
<proteinExistence type="predicted"/>
<dbReference type="Pfam" id="PF00293">
    <property type="entry name" value="NUDIX"/>
    <property type="match status" value="1"/>
</dbReference>
<name>A0A1G2BS27_9BACT</name>
<dbReference type="PANTHER" id="PTHR43736">
    <property type="entry name" value="ADP-RIBOSE PYROPHOSPHATASE"/>
    <property type="match status" value="1"/>
</dbReference>
<evidence type="ECO:0000313" key="2">
    <source>
        <dbReference type="EMBL" id="OGY91666.1"/>
    </source>
</evidence>